<feature type="region of interest" description="Disordered" evidence="1">
    <location>
        <begin position="167"/>
        <end position="194"/>
    </location>
</feature>
<organism evidence="2 3">
    <name type="scientific">Levilactobacillus brevis</name>
    <name type="common">Lactobacillus brevis</name>
    <dbReference type="NCBI Taxonomy" id="1580"/>
    <lineage>
        <taxon>Bacteria</taxon>
        <taxon>Bacillati</taxon>
        <taxon>Bacillota</taxon>
        <taxon>Bacilli</taxon>
        <taxon>Lactobacillales</taxon>
        <taxon>Lactobacillaceae</taxon>
        <taxon>Levilactobacillus</taxon>
    </lineage>
</organism>
<dbReference type="RefSeq" id="WP_042749914.1">
    <property type="nucleotide sequence ID" value="NZ_CP031206.1"/>
</dbReference>
<accession>A0A5B7Y3K6</accession>
<dbReference type="AlphaFoldDB" id="A0A5B7Y3K6"/>
<evidence type="ECO:0000313" key="3">
    <source>
        <dbReference type="Proteomes" id="UP000307074"/>
    </source>
</evidence>
<sequence>MDNAAEKETRPKPVQLPEAVARIEQVARERGIMAVMAMNTRQLSMLLFPDGRNHRKVTARARDVLLSENCKRLADKLTREQLQQELENKPDEHKQLAEGVAKIRQYERKRGIFAVATMNAWQLSVLMFPNGGDRRKVATKARNVLMDEHRKRAADNLKRGELLATVLRAEPKQPETEPIEQQPKLGTQLDTGRK</sequence>
<evidence type="ECO:0000256" key="1">
    <source>
        <dbReference type="SAM" id="MobiDB-lite"/>
    </source>
</evidence>
<reference evidence="2 3" key="1">
    <citation type="submission" date="2018-07" db="EMBL/GenBank/DDBJ databases">
        <authorList>
            <person name="Feyereisen M."/>
        </authorList>
    </citation>
    <scope>NUCLEOTIDE SEQUENCE [LARGE SCALE GENOMIC DNA]</scope>
    <source>
        <strain evidence="2 3">UCCLBBS449</strain>
        <plasmid evidence="3">pucclbbs449_h</plasmid>
    </source>
</reference>
<evidence type="ECO:0000313" key="2">
    <source>
        <dbReference type="EMBL" id="QCZ54595.1"/>
    </source>
</evidence>
<protein>
    <submittedName>
        <fullName evidence="2">Uncharacterized protein</fullName>
    </submittedName>
</protein>
<proteinExistence type="predicted"/>
<dbReference type="Proteomes" id="UP000307074">
    <property type="component" value="Plasmid pUCCLBBS449_H"/>
</dbReference>
<feature type="compositionally biased region" description="Polar residues" evidence="1">
    <location>
        <begin position="184"/>
        <end position="194"/>
    </location>
</feature>
<dbReference type="EMBL" id="CP031206">
    <property type="protein sequence ID" value="QCZ54595.1"/>
    <property type="molecule type" value="Genomic_DNA"/>
</dbReference>
<name>A0A5B7Y3K6_LEVBR</name>
<geneLocation type="plasmid" evidence="3">
    <name>pucclbbs449_h</name>
</geneLocation>
<keyword evidence="2" id="KW-0614">Plasmid</keyword>
<gene>
    <name evidence="2" type="ORF">UCCLBBS449_pH0006</name>
</gene>